<gene>
    <name evidence="3" type="ORF">IAB90_00975</name>
</gene>
<dbReference type="Pfam" id="PF13349">
    <property type="entry name" value="DUF4097"/>
    <property type="match status" value="1"/>
</dbReference>
<dbReference type="EMBL" id="DVHB01000019">
    <property type="protein sequence ID" value="HIR38935.1"/>
    <property type="molecule type" value="Genomic_DNA"/>
</dbReference>
<feature type="domain" description="DUF4097" evidence="2">
    <location>
        <begin position="43"/>
        <end position="218"/>
    </location>
</feature>
<reference evidence="3" key="2">
    <citation type="journal article" date="2021" name="PeerJ">
        <title>Extensive microbial diversity within the chicken gut microbiome revealed by metagenomics and culture.</title>
        <authorList>
            <person name="Gilroy R."/>
            <person name="Ravi A."/>
            <person name="Getino M."/>
            <person name="Pursley I."/>
            <person name="Horton D.L."/>
            <person name="Alikhan N.F."/>
            <person name="Baker D."/>
            <person name="Gharbi K."/>
            <person name="Hall N."/>
            <person name="Watson M."/>
            <person name="Adriaenssens E.M."/>
            <person name="Foster-Nyarko E."/>
            <person name="Jarju S."/>
            <person name="Secka A."/>
            <person name="Antonio M."/>
            <person name="Oren A."/>
            <person name="Chaudhuri R.R."/>
            <person name="La Ragione R."/>
            <person name="Hildebrand F."/>
            <person name="Pallen M.J."/>
        </authorList>
    </citation>
    <scope>NUCLEOTIDE SEQUENCE</scope>
    <source>
        <strain evidence="3">ChiW25-3613</strain>
    </source>
</reference>
<proteinExistence type="predicted"/>
<dbReference type="Proteomes" id="UP000824179">
    <property type="component" value="Unassembled WGS sequence"/>
</dbReference>
<name>A0A9D1AF62_9FIRM</name>
<sequence length="219" mass="23168">MTKKLLCAAAISALAVCAAAFGGCYDAGTFLSESKSYSGEEVSALTVDVSDREVEVVPSAGGDISIEYFSSEKEYYDITLEGGELKIELVLDKEWSDFIGTQPDMEYRKIRISVPQTLSSIEIFTTNEDIIFGSVEAAKSVNLNSNGGNVQVDGAAAGESISLTSKNGNISGSVSGTYGDYTISCTIKKGNSNLVSNAGGDKQLNLDCNNGDIDIQFKE</sequence>
<reference evidence="3" key="1">
    <citation type="submission" date="2020-10" db="EMBL/GenBank/DDBJ databases">
        <authorList>
            <person name="Gilroy R."/>
        </authorList>
    </citation>
    <scope>NUCLEOTIDE SEQUENCE</scope>
    <source>
        <strain evidence="3">ChiW25-3613</strain>
    </source>
</reference>
<protein>
    <submittedName>
        <fullName evidence="3">DUF4097 family beta strand repeat protein</fullName>
    </submittedName>
</protein>
<evidence type="ECO:0000313" key="4">
    <source>
        <dbReference type="Proteomes" id="UP000824179"/>
    </source>
</evidence>
<organism evidence="3 4">
    <name type="scientific">Candidatus Coproplasma stercoripullorum</name>
    <dbReference type="NCBI Taxonomy" id="2840751"/>
    <lineage>
        <taxon>Bacteria</taxon>
        <taxon>Bacillati</taxon>
        <taxon>Bacillota</taxon>
        <taxon>Clostridia</taxon>
        <taxon>Eubacteriales</taxon>
        <taxon>Candidatus Coproplasma</taxon>
    </lineage>
</organism>
<feature type="signal peptide" evidence="1">
    <location>
        <begin position="1"/>
        <end position="22"/>
    </location>
</feature>
<feature type="chain" id="PRO_5038876372" evidence="1">
    <location>
        <begin position="23"/>
        <end position="219"/>
    </location>
</feature>
<dbReference type="PROSITE" id="PS51257">
    <property type="entry name" value="PROKAR_LIPOPROTEIN"/>
    <property type="match status" value="1"/>
</dbReference>
<comment type="caution">
    <text evidence="3">The sequence shown here is derived from an EMBL/GenBank/DDBJ whole genome shotgun (WGS) entry which is preliminary data.</text>
</comment>
<evidence type="ECO:0000259" key="2">
    <source>
        <dbReference type="Pfam" id="PF13349"/>
    </source>
</evidence>
<evidence type="ECO:0000256" key="1">
    <source>
        <dbReference type="SAM" id="SignalP"/>
    </source>
</evidence>
<accession>A0A9D1AF62</accession>
<evidence type="ECO:0000313" key="3">
    <source>
        <dbReference type="EMBL" id="HIR38935.1"/>
    </source>
</evidence>
<dbReference type="AlphaFoldDB" id="A0A9D1AF62"/>
<dbReference type="InterPro" id="IPR025164">
    <property type="entry name" value="Toastrack_DUF4097"/>
</dbReference>
<keyword evidence="1" id="KW-0732">Signal</keyword>